<feature type="domain" description="Transcriptional regulator HTH-type FeoC" evidence="1">
    <location>
        <begin position="3"/>
        <end position="68"/>
    </location>
</feature>
<name>A0A6C1AY37_9RHOO</name>
<sequence length="74" mass="8357">MLLNRLRDTLKQRERASVQELSLALGMTPDALRAMLDTLERKGRVHKLPAQTNCGDCCKCNPDTLDVYAWSAPR</sequence>
<keyword evidence="3" id="KW-1185">Reference proteome</keyword>
<dbReference type="SUPFAM" id="SSF46785">
    <property type="entry name" value="Winged helix' DNA-binding domain"/>
    <property type="match status" value="1"/>
</dbReference>
<dbReference type="InterPro" id="IPR036390">
    <property type="entry name" value="WH_DNA-bd_sf"/>
</dbReference>
<dbReference type="InterPro" id="IPR015102">
    <property type="entry name" value="Tscrpt_reg_HTH_FeoC"/>
</dbReference>
<dbReference type="Pfam" id="PF09012">
    <property type="entry name" value="FeoC"/>
    <property type="match status" value="1"/>
</dbReference>
<reference evidence="2 3" key="1">
    <citation type="submission" date="2020-02" db="EMBL/GenBank/DDBJ databases">
        <title>Nitrogenibacter mangrovi gen. nov., sp. nov. isolated from mangrove sediment, a denitrifying betaproteobacterium.</title>
        <authorList>
            <person name="Liao H."/>
            <person name="Tian Y."/>
        </authorList>
    </citation>
    <scope>NUCLEOTIDE SEQUENCE [LARGE SCALE GENOMIC DNA]</scope>
    <source>
        <strain evidence="2 3">M9-3-2</strain>
    </source>
</reference>
<dbReference type="EMBL" id="CP048836">
    <property type="protein sequence ID" value="QID16266.1"/>
    <property type="molecule type" value="Genomic_DNA"/>
</dbReference>
<protein>
    <submittedName>
        <fullName evidence="2">Sugar metabolism transcriptional regulator</fullName>
    </submittedName>
</protein>
<accession>A0A6C1AY37</accession>
<evidence type="ECO:0000259" key="1">
    <source>
        <dbReference type="Pfam" id="PF09012"/>
    </source>
</evidence>
<proteinExistence type="predicted"/>
<dbReference type="KEGG" id="azq:G3580_00675"/>
<organism evidence="2 3">
    <name type="scientific">Nitrogeniibacter mangrovi</name>
    <dbReference type="NCBI Taxonomy" id="2016596"/>
    <lineage>
        <taxon>Bacteria</taxon>
        <taxon>Pseudomonadati</taxon>
        <taxon>Pseudomonadota</taxon>
        <taxon>Betaproteobacteria</taxon>
        <taxon>Rhodocyclales</taxon>
        <taxon>Zoogloeaceae</taxon>
        <taxon>Nitrogeniibacter</taxon>
    </lineage>
</organism>
<evidence type="ECO:0000313" key="2">
    <source>
        <dbReference type="EMBL" id="QID16266.1"/>
    </source>
</evidence>
<gene>
    <name evidence="2" type="ORF">G3580_00675</name>
</gene>
<dbReference type="Gene3D" id="1.10.10.10">
    <property type="entry name" value="Winged helix-like DNA-binding domain superfamily/Winged helix DNA-binding domain"/>
    <property type="match status" value="1"/>
</dbReference>
<dbReference type="AlphaFoldDB" id="A0A6C1AY37"/>
<dbReference type="Proteomes" id="UP000501991">
    <property type="component" value="Chromosome"/>
</dbReference>
<evidence type="ECO:0000313" key="3">
    <source>
        <dbReference type="Proteomes" id="UP000501991"/>
    </source>
</evidence>
<dbReference type="InterPro" id="IPR036388">
    <property type="entry name" value="WH-like_DNA-bd_sf"/>
</dbReference>